<evidence type="ECO:0000313" key="2">
    <source>
        <dbReference type="Proteomes" id="UP000325614"/>
    </source>
</evidence>
<dbReference type="Pfam" id="PF13279">
    <property type="entry name" value="4HBT_2"/>
    <property type="match status" value="1"/>
</dbReference>
<dbReference type="InterPro" id="IPR050563">
    <property type="entry name" value="4-hydroxybenzoyl-CoA_TE"/>
</dbReference>
<proteinExistence type="predicted"/>
<dbReference type="Gene3D" id="3.10.129.10">
    <property type="entry name" value="Hotdog Thioesterase"/>
    <property type="match status" value="1"/>
</dbReference>
<sequence length="185" mass="20961">MMDERAPVFFFAPFVSSTMRVQPAWIDYNGHMNMAYYHVLFDRAVEEAFGLVGLGQDYLEERNASFFAAEAHTLYKRELRAKDAVRVTLQLIDFDEKRLHFYMEIRHAAEGWLSATSEGLSLHVDMATRKVAPFPDDILANLAIMKATHARLARPQTLGRVIGIPGRTEALNPLREPALASGTRH</sequence>
<accession>A0A5P9JW72</accession>
<organism evidence="1 2">
    <name type="scientific">Microvirga thermotolerans</name>
    <dbReference type="NCBI Taxonomy" id="2651334"/>
    <lineage>
        <taxon>Bacteria</taxon>
        <taxon>Pseudomonadati</taxon>
        <taxon>Pseudomonadota</taxon>
        <taxon>Alphaproteobacteria</taxon>
        <taxon>Hyphomicrobiales</taxon>
        <taxon>Methylobacteriaceae</taxon>
        <taxon>Microvirga</taxon>
    </lineage>
</organism>
<dbReference type="AlphaFoldDB" id="A0A5P9JW72"/>
<protein>
    <submittedName>
        <fullName evidence="1">Thioesterase</fullName>
    </submittedName>
</protein>
<dbReference type="Proteomes" id="UP000325614">
    <property type="component" value="Chromosome"/>
</dbReference>
<evidence type="ECO:0000313" key="1">
    <source>
        <dbReference type="EMBL" id="QFU16008.1"/>
    </source>
</evidence>
<gene>
    <name evidence="1" type="ORF">GDR74_07095</name>
</gene>
<dbReference type="CDD" id="cd00586">
    <property type="entry name" value="4HBT"/>
    <property type="match status" value="1"/>
</dbReference>
<dbReference type="GO" id="GO:0047617">
    <property type="term" value="F:fatty acyl-CoA hydrolase activity"/>
    <property type="evidence" value="ECO:0007669"/>
    <property type="project" value="TreeGrafter"/>
</dbReference>
<dbReference type="EMBL" id="CP045423">
    <property type="protein sequence ID" value="QFU16008.1"/>
    <property type="molecule type" value="Genomic_DNA"/>
</dbReference>
<dbReference type="SUPFAM" id="SSF54637">
    <property type="entry name" value="Thioesterase/thiol ester dehydrase-isomerase"/>
    <property type="match status" value="1"/>
</dbReference>
<keyword evidence="2" id="KW-1185">Reference proteome</keyword>
<dbReference type="PANTHER" id="PTHR31793:SF2">
    <property type="entry name" value="BLR1345 PROTEIN"/>
    <property type="match status" value="1"/>
</dbReference>
<reference evidence="1 2" key="1">
    <citation type="submission" date="2019-10" db="EMBL/GenBank/DDBJ databases">
        <title>Isolation, Identification of Microvirga thermotolerans HR1, a novel thermophilic bacterium and Comparative Genomics of the genus Microvirga.</title>
        <authorList>
            <person name="Li J."/>
            <person name="Zhang W."/>
            <person name="Lin M."/>
            <person name="Wang J."/>
        </authorList>
    </citation>
    <scope>NUCLEOTIDE SEQUENCE [LARGE SCALE GENOMIC DNA]</scope>
    <source>
        <strain evidence="1 2">HR1</strain>
    </source>
</reference>
<dbReference type="InterPro" id="IPR029069">
    <property type="entry name" value="HotDog_dom_sf"/>
</dbReference>
<dbReference type="KEGG" id="mico:GDR74_07095"/>
<dbReference type="PANTHER" id="PTHR31793">
    <property type="entry name" value="4-HYDROXYBENZOYL-COA THIOESTERASE FAMILY MEMBER"/>
    <property type="match status" value="1"/>
</dbReference>
<name>A0A5P9JW72_9HYPH</name>